<protein>
    <submittedName>
        <fullName evidence="1">Uncharacterized protein</fullName>
    </submittedName>
</protein>
<proteinExistence type="predicted"/>
<dbReference type="EMBL" id="JYDU01000239">
    <property type="protein sequence ID" value="KRX88373.1"/>
    <property type="molecule type" value="Genomic_DNA"/>
</dbReference>
<comment type="caution">
    <text evidence="1">The sequence shown here is derived from an EMBL/GenBank/DDBJ whole genome shotgun (WGS) entry which is preliminary data.</text>
</comment>
<organism evidence="1 2">
    <name type="scientific">Trichinella pseudospiralis</name>
    <name type="common">Parasitic roundworm</name>
    <dbReference type="NCBI Taxonomy" id="6337"/>
    <lineage>
        <taxon>Eukaryota</taxon>
        <taxon>Metazoa</taxon>
        <taxon>Ecdysozoa</taxon>
        <taxon>Nematoda</taxon>
        <taxon>Enoplea</taxon>
        <taxon>Dorylaimia</taxon>
        <taxon>Trichinellida</taxon>
        <taxon>Trichinellidae</taxon>
        <taxon>Trichinella</taxon>
    </lineage>
</organism>
<dbReference type="Proteomes" id="UP000054815">
    <property type="component" value="Unassembled WGS sequence"/>
</dbReference>
<evidence type="ECO:0000313" key="1">
    <source>
        <dbReference type="EMBL" id="KRX88373.1"/>
    </source>
</evidence>
<reference evidence="1 2" key="1">
    <citation type="submission" date="2015-01" db="EMBL/GenBank/DDBJ databases">
        <title>Evolution of Trichinella species and genotypes.</title>
        <authorList>
            <person name="Korhonen P.K."/>
            <person name="Edoardo P."/>
            <person name="Giuseppe L.R."/>
            <person name="Gasser R.B."/>
        </authorList>
    </citation>
    <scope>NUCLEOTIDE SEQUENCE [LARGE SCALE GENOMIC DNA]</scope>
    <source>
        <strain evidence="1">ISS141</strain>
    </source>
</reference>
<sequence>MAPGHLITVCGDGLRKTLWAVGLQMGLSKGSIKAYGWNGSRL</sequence>
<evidence type="ECO:0000313" key="2">
    <source>
        <dbReference type="Proteomes" id="UP000054815"/>
    </source>
</evidence>
<name>A0A0V0XKK2_TRIPS</name>
<accession>A0A0V0XKK2</accession>
<dbReference type="AlphaFoldDB" id="A0A0V0XKK2"/>
<gene>
    <name evidence="1" type="ORF">T4E_6504</name>
</gene>